<proteinExistence type="predicted"/>
<organism evidence="2 3">
    <name type="scientific">Leisingera caerulea</name>
    <name type="common">Phaeobacter caeruleus</name>
    <dbReference type="NCBI Taxonomy" id="506591"/>
    <lineage>
        <taxon>Bacteria</taxon>
        <taxon>Pseudomonadati</taxon>
        <taxon>Pseudomonadota</taxon>
        <taxon>Alphaproteobacteria</taxon>
        <taxon>Rhodobacterales</taxon>
        <taxon>Roseobacteraceae</taxon>
        <taxon>Leisingera</taxon>
    </lineage>
</organism>
<evidence type="ECO:0000313" key="3">
    <source>
        <dbReference type="Proteomes" id="UP001058184"/>
    </source>
</evidence>
<evidence type="ECO:0000313" key="2">
    <source>
        <dbReference type="EMBL" id="UWQ59332.1"/>
    </source>
</evidence>
<accession>A0ABY5WYC7</accession>
<dbReference type="Proteomes" id="UP001058184">
    <property type="component" value="Chromosome"/>
</dbReference>
<feature type="region of interest" description="Disordered" evidence="1">
    <location>
        <begin position="116"/>
        <end position="137"/>
    </location>
</feature>
<name>A0ABY5WYC7_LEICA</name>
<keyword evidence="3" id="KW-1185">Reference proteome</keyword>
<dbReference type="EMBL" id="CP081078">
    <property type="protein sequence ID" value="UWQ59332.1"/>
    <property type="molecule type" value="Genomic_DNA"/>
</dbReference>
<reference evidence="2" key="1">
    <citation type="submission" date="2021-08" db="EMBL/GenBank/DDBJ databases">
        <authorList>
            <person name="Nwanade C."/>
            <person name="Wang M."/>
            <person name="Masoudi A."/>
            <person name="Yu Z."/>
            <person name="Liu J."/>
        </authorList>
    </citation>
    <scope>NUCLEOTIDE SEQUENCE</scope>
    <source>
        <strain evidence="2">S141</strain>
    </source>
</reference>
<protein>
    <submittedName>
        <fullName evidence="2">Uncharacterized protein</fullName>
    </submittedName>
</protein>
<evidence type="ECO:0000256" key="1">
    <source>
        <dbReference type="SAM" id="MobiDB-lite"/>
    </source>
</evidence>
<gene>
    <name evidence="2" type="ORF">K3722_04175</name>
</gene>
<sequence>MGEPVLERKVHSVRTAARELGMDPRRLRKLLVDANLVRPAETGQDDQWELFDAKQAQPHLDKISTLVSAKDFQQALNMRPQASASRCSPANAALNPPVLCDWCAKVMFHLRRADTRRREPGSGSWRRPTSRLSMSVS</sequence>